<name>A0A5N5HZC3_9ROSA</name>
<evidence type="ECO:0000313" key="2">
    <source>
        <dbReference type="Proteomes" id="UP000327157"/>
    </source>
</evidence>
<dbReference type="Proteomes" id="UP000327157">
    <property type="component" value="Chromosome 6"/>
</dbReference>
<proteinExistence type="predicted"/>
<sequence>MLGRSCSSGLSGCRVLSWHHQSDQDMLAVLRSAIAFRTATFELALAQLLHSLDWELPPGIQLKIWTWKKFLVSQCTG</sequence>
<accession>A0A5N5HZC3</accession>
<dbReference type="EMBL" id="SMOL01000120">
    <property type="protein sequence ID" value="KAB2633276.1"/>
    <property type="molecule type" value="Genomic_DNA"/>
</dbReference>
<evidence type="ECO:0000313" key="1">
    <source>
        <dbReference type="EMBL" id="KAB2633276.1"/>
    </source>
</evidence>
<reference evidence="2" key="2">
    <citation type="submission" date="2019-10" db="EMBL/GenBank/DDBJ databases">
        <title>A de novo genome assembly of a pear dwarfing rootstock.</title>
        <authorList>
            <person name="Wang F."/>
            <person name="Wang J."/>
            <person name="Li S."/>
            <person name="Zhang Y."/>
            <person name="Fang M."/>
            <person name="Ma L."/>
            <person name="Zhao Y."/>
            <person name="Jiang S."/>
        </authorList>
    </citation>
    <scope>NUCLEOTIDE SEQUENCE [LARGE SCALE GENOMIC DNA]</scope>
</reference>
<organism evidence="1 2">
    <name type="scientific">Pyrus ussuriensis x Pyrus communis</name>
    <dbReference type="NCBI Taxonomy" id="2448454"/>
    <lineage>
        <taxon>Eukaryota</taxon>
        <taxon>Viridiplantae</taxon>
        <taxon>Streptophyta</taxon>
        <taxon>Embryophyta</taxon>
        <taxon>Tracheophyta</taxon>
        <taxon>Spermatophyta</taxon>
        <taxon>Magnoliopsida</taxon>
        <taxon>eudicotyledons</taxon>
        <taxon>Gunneridae</taxon>
        <taxon>Pentapetalae</taxon>
        <taxon>rosids</taxon>
        <taxon>fabids</taxon>
        <taxon>Rosales</taxon>
        <taxon>Rosaceae</taxon>
        <taxon>Amygdaloideae</taxon>
        <taxon>Maleae</taxon>
        <taxon>Pyrus</taxon>
    </lineage>
</organism>
<dbReference type="OrthoDB" id="2789670at2759"/>
<keyword evidence="2" id="KW-1185">Reference proteome</keyword>
<protein>
    <submittedName>
        <fullName evidence="1">Cytochrome P450 71A1-like</fullName>
    </submittedName>
</protein>
<comment type="caution">
    <text evidence="1">The sequence shown here is derived from an EMBL/GenBank/DDBJ whole genome shotgun (WGS) entry which is preliminary data.</text>
</comment>
<reference evidence="1 2" key="3">
    <citation type="submission" date="2019-11" db="EMBL/GenBank/DDBJ databases">
        <title>A de novo genome assembly of a pear dwarfing rootstock.</title>
        <authorList>
            <person name="Wang F."/>
            <person name="Wang J."/>
            <person name="Li S."/>
            <person name="Zhang Y."/>
            <person name="Fang M."/>
            <person name="Ma L."/>
            <person name="Zhao Y."/>
            <person name="Jiang S."/>
        </authorList>
    </citation>
    <scope>NUCLEOTIDE SEQUENCE [LARGE SCALE GENOMIC DNA]</scope>
    <source>
        <strain evidence="1">S2</strain>
        <tissue evidence="1">Leaf</tissue>
    </source>
</reference>
<gene>
    <name evidence="1" type="ORF">D8674_029523</name>
</gene>
<dbReference type="AlphaFoldDB" id="A0A5N5HZC3"/>
<reference evidence="1 2" key="1">
    <citation type="submission" date="2019-09" db="EMBL/GenBank/DDBJ databases">
        <authorList>
            <person name="Ou C."/>
        </authorList>
    </citation>
    <scope>NUCLEOTIDE SEQUENCE [LARGE SCALE GENOMIC DNA]</scope>
    <source>
        <strain evidence="1">S2</strain>
        <tissue evidence="1">Leaf</tissue>
    </source>
</reference>